<evidence type="ECO:0000256" key="2">
    <source>
        <dbReference type="ARBA" id="ARBA00022840"/>
    </source>
</evidence>
<dbReference type="Pfam" id="PF00004">
    <property type="entry name" value="AAA"/>
    <property type="match status" value="2"/>
</dbReference>
<accession>A0A3N4LKF4</accession>
<dbReference type="Gene3D" id="3.40.50.300">
    <property type="entry name" value="P-loop containing nucleotide triphosphate hydrolases"/>
    <property type="match status" value="2"/>
</dbReference>
<dbReference type="GO" id="GO:0016887">
    <property type="term" value="F:ATP hydrolysis activity"/>
    <property type="evidence" value="ECO:0007669"/>
    <property type="project" value="InterPro"/>
</dbReference>
<feature type="compositionally biased region" description="Pro residues" evidence="4">
    <location>
        <begin position="33"/>
        <end position="44"/>
    </location>
</feature>
<dbReference type="Proteomes" id="UP000267821">
    <property type="component" value="Unassembled WGS sequence"/>
</dbReference>
<dbReference type="EMBL" id="ML121547">
    <property type="protein sequence ID" value="RPB23374.1"/>
    <property type="molecule type" value="Genomic_DNA"/>
</dbReference>
<keyword evidence="2 3" id="KW-0067">ATP-binding</keyword>
<dbReference type="FunFam" id="3.40.50.300:FF:001721">
    <property type="entry name" value="AAA family ATPase, putative"/>
    <property type="match status" value="1"/>
</dbReference>
<dbReference type="FunCoup" id="A0A3N4LKF4">
    <property type="interactions" value="377"/>
</dbReference>
<dbReference type="InterPro" id="IPR041569">
    <property type="entry name" value="AAA_lid_3"/>
</dbReference>
<dbReference type="InterPro" id="IPR027417">
    <property type="entry name" value="P-loop_NTPase"/>
</dbReference>
<evidence type="ECO:0000256" key="4">
    <source>
        <dbReference type="SAM" id="MobiDB-lite"/>
    </source>
</evidence>
<dbReference type="InterPro" id="IPR050168">
    <property type="entry name" value="AAA_ATPase_domain"/>
</dbReference>
<dbReference type="FunFam" id="3.40.50.300:FF:000061">
    <property type="entry name" value="ATPase family, AAA domain-containing 2"/>
    <property type="match status" value="1"/>
</dbReference>
<evidence type="ECO:0000259" key="5">
    <source>
        <dbReference type="SMART" id="SM00382"/>
    </source>
</evidence>
<feature type="region of interest" description="Disordered" evidence="4">
    <location>
        <begin position="1"/>
        <end position="44"/>
    </location>
</feature>
<reference evidence="6 7" key="1">
    <citation type="journal article" date="2018" name="Nat. Ecol. Evol.">
        <title>Pezizomycetes genomes reveal the molecular basis of ectomycorrhizal truffle lifestyle.</title>
        <authorList>
            <person name="Murat C."/>
            <person name="Payen T."/>
            <person name="Noel B."/>
            <person name="Kuo A."/>
            <person name="Morin E."/>
            <person name="Chen J."/>
            <person name="Kohler A."/>
            <person name="Krizsan K."/>
            <person name="Balestrini R."/>
            <person name="Da Silva C."/>
            <person name="Montanini B."/>
            <person name="Hainaut M."/>
            <person name="Levati E."/>
            <person name="Barry K.W."/>
            <person name="Belfiori B."/>
            <person name="Cichocki N."/>
            <person name="Clum A."/>
            <person name="Dockter R.B."/>
            <person name="Fauchery L."/>
            <person name="Guy J."/>
            <person name="Iotti M."/>
            <person name="Le Tacon F."/>
            <person name="Lindquist E.A."/>
            <person name="Lipzen A."/>
            <person name="Malagnac F."/>
            <person name="Mello A."/>
            <person name="Molinier V."/>
            <person name="Miyauchi S."/>
            <person name="Poulain J."/>
            <person name="Riccioni C."/>
            <person name="Rubini A."/>
            <person name="Sitrit Y."/>
            <person name="Splivallo R."/>
            <person name="Traeger S."/>
            <person name="Wang M."/>
            <person name="Zifcakova L."/>
            <person name="Wipf D."/>
            <person name="Zambonelli A."/>
            <person name="Paolocci F."/>
            <person name="Nowrousian M."/>
            <person name="Ottonello S."/>
            <person name="Baldrian P."/>
            <person name="Spatafora J.W."/>
            <person name="Henrissat B."/>
            <person name="Nagy L.G."/>
            <person name="Aury J.M."/>
            <person name="Wincker P."/>
            <person name="Grigoriev I.V."/>
            <person name="Bonfante P."/>
            <person name="Martin F.M."/>
        </authorList>
    </citation>
    <scope>NUCLEOTIDE SEQUENCE [LARGE SCALE GENOMIC DNA]</scope>
    <source>
        <strain evidence="6 7">ATCC MYA-4762</strain>
    </source>
</reference>
<gene>
    <name evidence="6" type="ORF">L211DRAFT_787091</name>
</gene>
<name>A0A3N4LKF4_9PEZI</name>
<dbReference type="PANTHER" id="PTHR23077:SF27">
    <property type="entry name" value="ATPASE FAMILY GENE 2 PROTEIN HOMOLOG A"/>
    <property type="match status" value="1"/>
</dbReference>
<dbReference type="SMART" id="SM00382">
    <property type="entry name" value="AAA"/>
    <property type="match status" value="2"/>
</dbReference>
<dbReference type="AlphaFoldDB" id="A0A3N4LKF4"/>
<dbReference type="GO" id="GO:0005524">
    <property type="term" value="F:ATP binding"/>
    <property type="evidence" value="ECO:0007669"/>
    <property type="project" value="UniProtKB-KW"/>
</dbReference>
<sequence length="588" mass="64378">MEIIKASTPEISTQNSEVNESRGTPGSAEPPLRTDPPNPAPPPGFAQVAGLTVQLAKLKSLLLSTLYYSHRFTSVNLTPFRGILLYGPPGTGKSLIMRCLPGELFSSIPRPLSTFSISSSVIGKYLGESEASIRKIFSDAKTNKPSVIFIDDVDSLAPKRSLGGELSDARLVATLVAEMDDLGDGIVVVAATSNPNNIDEGLRRPGRLEQEIEIPRPDMKAREEILSLLLSKKDIQGNEVANGDPVVKSLAFRTHGFVGADLESLVRGSVLHAISRLETLPLPMAGETLASQNTILESDLERSLKEVRPTSMKEVFLDTPNVRWSDVGGQAELKQRLRETVEWPLTHPEVFTRLGCTPRKGLLLYGPPGCSKTLVAKALATEAGLNFITVKGPELLNMYVGESERAVREVFRKARAASPSIIFFDEIDALGSSRTRSGENNGVNVLTALLNEMDGIEVLRGVIVLAATNRPEILDPALLRPGRLDTILYVGPPDLPARREILQIRSKRMVIAPDVDLGQLAIDTEGYSGAELVHLCDEASHYAMREDLQIESVAWRHFEEAKKHSTRQITDKMRKFYEDWKVGGVNRL</sequence>
<evidence type="ECO:0000313" key="7">
    <source>
        <dbReference type="Proteomes" id="UP000267821"/>
    </source>
</evidence>
<dbReference type="GO" id="GO:0005737">
    <property type="term" value="C:cytoplasm"/>
    <property type="evidence" value="ECO:0007669"/>
    <property type="project" value="TreeGrafter"/>
</dbReference>
<dbReference type="InterPro" id="IPR003960">
    <property type="entry name" value="ATPase_AAA_CS"/>
</dbReference>
<keyword evidence="1 3" id="KW-0547">Nucleotide-binding</keyword>
<dbReference type="CDD" id="cd19511">
    <property type="entry name" value="RecA-like_CDC48_r2-like"/>
    <property type="match status" value="1"/>
</dbReference>
<feature type="compositionally biased region" description="Polar residues" evidence="4">
    <location>
        <begin position="9"/>
        <end position="24"/>
    </location>
</feature>
<feature type="domain" description="AAA+ ATPase" evidence="5">
    <location>
        <begin position="79"/>
        <end position="218"/>
    </location>
</feature>
<proteinExistence type="inferred from homology"/>
<dbReference type="Gene3D" id="1.10.8.60">
    <property type="match status" value="2"/>
</dbReference>
<comment type="similarity">
    <text evidence="3">Belongs to the AAA ATPase family.</text>
</comment>
<feature type="domain" description="AAA+ ATPase" evidence="5">
    <location>
        <begin position="358"/>
        <end position="494"/>
    </location>
</feature>
<dbReference type="PANTHER" id="PTHR23077">
    <property type="entry name" value="AAA-FAMILY ATPASE"/>
    <property type="match status" value="1"/>
</dbReference>
<keyword evidence="7" id="KW-1185">Reference proteome</keyword>
<dbReference type="InParanoid" id="A0A3N4LKF4"/>
<evidence type="ECO:0000256" key="3">
    <source>
        <dbReference type="RuleBase" id="RU003651"/>
    </source>
</evidence>
<organism evidence="6 7">
    <name type="scientific">Terfezia boudieri ATCC MYA-4762</name>
    <dbReference type="NCBI Taxonomy" id="1051890"/>
    <lineage>
        <taxon>Eukaryota</taxon>
        <taxon>Fungi</taxon>
        <taxon>Dikarya</taxon>
        <taxon>Ascomycota</taxon>
        <taxon>Pezizomycotina</taxon>
        <taxon>Pezizomycetes</taxon>
        <taxon>Pezizales</taxon>
        <taxon>Pezizaceae</taxon>
        <taxon>Terfezia</taxon>
    </lineage>
</organism>
<dbReference type="SUPFAM" id="SSF52540">
    <property type="entry name" value="P-loop containing nucleoside triphosphate hydrolases"/>
    <property type="match status" value="2"/>
</dbReference>
<dbReference type="PROSITE" id="PS00674">
    <property type="entry name" value="AAA"/>
    <property type="match status" value="1"/>
</dbReference>
<protein>
    <submittedName>
        <fullName evidence="6">AAA-domain-containing protein</fullName>
    </submittedName>
</protein>
<dbReference type="InterPro" id="IPR003593">
    <property type="entry name" value="AAA+_ATPase"/>
</dbReference>
<dbReference type="OrthoDB" id="27435at2759"/>
<dbReference type="STRING" id="1051890.A0A3N4LKF4"/>
<evidence type="ECO:0000256" key="1">
    <source>
        <dbReference type="ARBA" id="ARBA00022741"/>
    </source>
</evidence>
<dbReference type="InterPro" id="IPR003959">
    <property type="entry name" value="ATPase_AAA_core"/>
</dbReference>
<evidence type="ECO:0000313" key="6">
    <source>
        <dbReference type="EMBL" id="RPB23374.1"/>
    </source>
</evidence>
<dbReference type="Pfam" id="PF17862">
    <property type="entry name" value="AAA_lid_3"/>
    <property type="match status" value="2"/>
</dbReference>